<sequence>MGNVGRALKSLFISYDIFDGVLHPNPTVSFVEDGIAYIDSVRKAGSFQIITVVIIGGRSMTTKTENNLKAAYAGESQARNYYTFWAGVARKEGWLKVAEIFEETANNEKEHAEKILKLLNGIKDSKENLKSAVDKESYEYHDMYPEFERIAREEGNVEAANLFRLLQQVEKRHAERFQNLLEQLENGTLLKKEQTVKWKCRECGHIHEGAEPPGKCPLCGHDKIYFELYSEVF</sequence>
<keyword evidence="9" id="KW-1185">Reference proteome</keyword>
<dbReference type="Gene3D" id="2.20.28.10">
    <property type="match status" value="1"/>
</dbReference>
<dbReference type="SUPFAM" id="SSF47240">
    <property type="entry name" value="Ferritin-like"/>
    <property type="match status" value="1"/>
</dbReference>
<evidence type="ECO:0000259" key="6">
    <source>
        <dbReference type="PROSITE" id="PS50903"/>
    </source>
</evidence>
<dbReference type="PROSITE" id="PS50905">
    <property type="entry name" value="FERRITIN_LIKE"/>
    <property type="match status" value="1"/>
</dbReference>
<evidence type="ECO:0000313" key="8">
    <source>
        <dbReference type="EMBL" id="ACV62525.1"/>
    </source>
</evidence>
<keyword evidence="5" id="KW-0408">Iron</keyword>
<dbReference type="KEGG" id="dae:Dtox_1668"/>
<dbReference type="InterPro" id="IPR048574">
    <property type="entry name" value="RUBY_RBDX"/>
</dbReference>
<dbReference type="PROSITE" id="PS50903">
    <property type="entry name" value="RUBREDOXIN_LIKE"/>
    <property type="match status" value="1"/>
</dbReference>
<evidence type="ECO:0000313" key="9">
    <source>
        <dbReference type="Proteomes" id="UP000002217"/>
    </source>
</evidence>
<dbReference type="Pfam" id="PF21349">
    <property type="entry name" value="RUBY_RBDX"/>
    <property type="match status" value="1"/>
</dbReference>
<feature type="domain" description="Ferritin-like diiron" evidence="7">
    <location>
        <begin position="58"/>
        <end position="188"/>
    </location>
</feature>
<dbReference type="Pfam" id="PF02915">
    <property type="entry name" value="Rubrerythrin"/>
    <property type="match status" value="1"/>
</dbReference>
<proteinExistence type="predicted"/>
<dbReference type="InterPro" id="IPR052364">
    <property type="entry name" value="Rubrerythrin"/>
</dbReference>
<gene>
    <name evidence="8" type="ordered locus">Dtox_1668</name>
</gene>
<dbReference type="InterPro" id="IPR012347">
    <property type="entry name" value="Ferritin-like"/>
</dbReference>
<keyword evidence="2" id="KW-0813">Transport</keyword>
<feature type="domain" description="Rubredoxin-like" evidence="6">
    <location>
        <begin position="195"/>
        <end position="229"/>
    </location>
</feature>
<dbReference type="SUPFAM" id="SSF57802">
    <property type="entry name" value="Rubredoxin-like"/>
    <property type="match status" value="1"/>
</dbReference>
<dbReference type="CDD" id="cd01041">
    <property type="entry name" value="Rubrerythrin"/>
    <property type="match status" value="1"/>
</dbReference>
<dbReference type="PANTHER" id="PTHR43865">
    <property type="entry name" value="RUBRERYTHRIN-RELATED"/>
    <property type="match status" value="1"/>
</dbReference>
<dbReference type="InterPro" id="IPR009078">
    <property type="entry name" value="Ferritin-like_SF"/>
</dbReference>
<protein>
    <submittedName>
        <fullName evidence="8">Rubrerythrin</fullName>
    </submittedName>
</protein>
<dbReference type="GO" id="GO:0005506">
    <property type="term" value="F:iron ion binding"/>
    <property type="evidence" value="ECO:0007669"/>
    <property type="project" value="InterPro"/>
</dbReference>
<dbReference type="STRING" id="485916.Dtox_1668"/>
<dbReference type="AlphaFoldDB" id="C8VWU9"/>
<dbReference type="PANTHER" id="PTHR43865:SF1">
    <property type="entry name" value="RUBRERYTHRIN-RELATED"/>
    <property type="match status" value="1"/>
</dbReference>
<dbReference type="EMBL" id="CP001720">
    <property type="protein sequence ID" value="ACV62525.1"/>
    <property type="molecule type" value="Genomic_DNA"/>
</dbReference>
<dbReference type="GO" id="GO:0016491">
    <property type="term" value="F:oxidoreductase activity"/>
    <property type="evidence" value="ECO:0007669"/>
    <property type="project" value="InterPro"/>
</dbReference>
<dbReference type="eggNOG" id="COG1454">
    <property type="taxonomic scope" value="Bacteria"/>
</dbReference>
<comment type="cofactor">
    <cofactor evidence="1">
        <name>Fe(3+)</name>
        <dbReference type="ChEBI" id="CHEBI:29034"/>
    </cofactor>
</comment>
<dbReference type="Gene3D" id="1.20.1260.10">
    <property type="match status" value="1"/>
</dbReference>
<keyword evidence="3" id="KW-0479">Metal-binding</keyword>
<evidence type="ECO:0000256" key="1">
    <source>
        <dbReference type="ARBA" id="ARBA00001965"/>
    </source>
</evidence>
<evidence type="ECO:0000256" key="4">
    <source>
        <dbReference type="ARBA" id="ARBA00022982"/>
    </source>
</evidence>
<dbReference type="InterPro" id="IPR009040">
    <property type="entry name" value="Ferritin-like_diiron"/>
</dbReference>
<name>C8VWU9_DESAS</name>
<dbReference type="Proteomes" id="UP000002217">
    <property type="component" value="Chromosome"/>
</dbReference>
<evidence type="ECO:0000256" key="2">
    <source>
        <dbReference type="ARBA" id="ARBA00022448"/>
    </source>
</evidence>
<dbReference type="InterPro" id="IPR024934">
    <property type="entry name" value="Rubredoxin-like_dom"/>
</dbReference>
<dbReference type="eggNOG" id="COG1592">
    <property type="taxonomic scope" value="Bacteria"/>
</dbReference>
<dbReference type="InterPro" id="IPR003251">
    <property type="entry name" value="Rr_diiron-bd_dom"/>
</dbReference>
<reference evidence="8 9" key="1">
    <citation type="journal article" date="2009" name="Stand. Genomic Sci.">
        <title>Complete genome sequence of Desulfotomaculum acetoxidans type strain (5575).</title>
        <authorList>
            <person name="Spring S."/>
            <person name="Lapidus A."/>
            <person name="Schroder M."/>
            <person name="Gleim D."/>
            <person name="Sims D."/>
            <person name="Meincke L."/>
            <person name="Glavina Del Rio T."/>
            <person name="Tice H."/>
            <person name="Copeland A."/>
            <person name="Cheng J.F."/>
            <person name="Lucas S."/>
            <person name="Chen F."/>
            <person name="Nolan M."/>
            <person name="Bruce D."/>
            <person name="Goodwin L."/>
            <person name="Pitluck S."/>
            <person name="Ivanova N."/>
            <person name="Mavromatis K."/>
            <person name="Mikhailova N."/>
            <person name="Pati A."/>
            <person name="Chen A."/>
            <person name="Palaniappan K."/>
            <person name="Land M."/>
            <person name="Hauser L."/>
            <person name="Chang Y.J."/>
            <person name="Jeffries C.D."/>
            <person name="Chain P."/>
            <person name="Saunders E."/>
            <person name="Brettin T."/>
            <person name="Detter J.C."/>
            <person name="Goker M."/>
            <person name="Bristow J."/>
            <person name="Eisen J.A."/>
            <person name="Markowitz V."/>
            <person name="Hugenholtz P."/>
            <person name="Kyrpides N.C."/>
            <person name="Klenk H.P."/>
            <person name="Han C."/>
        </authorList>
    </citation>
    <scope>NUCLEOTIDE SEQUENCE [LARGE SCALE GENOMIC DNA]</scope>
    <source>
        <strain evidence="9">ATCC 49208 / DSM 771 / VKM B-1644</strain>
    </source>
</reference>
<evidence type="ECO:0000259" key="7">
    <source>
        <dbReference type="PROSITE" id="PS50905"/>
    </source>
</evidence>
<accession>C8VWU9</accession>
<organism evidence="8 9">
    <name type="scientific">Desulfofarcimen acetoxidans (strain ATCC 49208 / DSM 771 / KCTC 5769 / VKM B-1644 / 5575)</name>
    <name type="common">Desulfotomaculum acetoxidans</name>
    <dbReference type="NCBI Taxonomy" id="485916"/>
    <lineage>
        <taxon>Bacteria</taxon>
        <taxon>Bacillati</taxon>
        <taxon>Bacillota</taxon>
        <taxon>Clostridia</taxon>
        <taxon>Eubacteriales</taxon>
        <taxon>Peptococcaceae</taxon>
        <taxon>Desulfofarcimen</taxon>
    </lineage>
</organism>
<dbReference type="CDD" id="cd00729">
    <property type="entry name" value="rubredoxin_SM"/>
    <property type="match status" value="1"/>
</dbReference>
<keyword evidence="4" id="KW-0249">Electron transport</keyword>
<evidence type="ECO:0000256" key="3">
    <source>
        <dbReference type="ARBA" id="ARBA00022723"/>
    </source>
</evidence>
<evidence type="ECO:0000256" key="5">
    <source>
        <dbReference type="ARBA" id="ARBA00023004"/>
    </source>
</evidence>
<dbReference type="HOGENOM" id="CLU_095256_0_0_9"/>